<keyword evidence="1" id="KW-0732">Signal</keyword>
<dbReference type="FunFam" id="2.60.120.430:FF:000003">
    <property type="entry name" value="FERONIA receptor-like kinase"/>
    <property type="match status" value="1"/>
</dbReference>
<dbReference type="InterPro" id="IPR045272">
    <property type="entry name" value="ANXUR1/2-like"/>
</dbReference>
<protein>
    <recommendedName>
        <fullName evidence="4">Malectin-like domain-containing protein</fullName>
    </recommendedName>
</protein>
<evidence type="ECO:0000313" key="3">
    <source>
        <dbReference type="Proteomes" id="UP000834106"/>
    </source>
</evidence>
<dbReference type="Gene3D" id="2.60.120.430">
    <property type="entry name" value="Galactose-binding lectin"/>
    <property type="match status" value="1"/>
</dbReference>
<keyword evidence="3" id="KW-1185">Reference proteome</keyword>
<dbReference type="PANTHER" id="PTHR34590:SF5">
    <property type="entry name" value="OS04G0586500 PROTEIN"/>
    <property type="match status" value="1"/>
</dbReference>
<dbReference type="AlphaFoldDB" id="A0AAD1YWJ5"/>
<feature type="signal peptide" evidence="1">
    <location>
        <begin position="1"/>
        <end position="17"/>
    </location>
</feature>
<dbReference type="Proteomes" id="UP000834106">
    <property type="component" value="Chromosome 3"/>
</dbReference>
<organism evidence="2 3">
    <name type="scientific">Fraxinus pennsylvanica</name>
    <dbReference type="NCBI Taxonomy" id="56036"/>
    <lineage>
        <taxon>Eukaryota</taxon>
        <taxon>Viridiplantae</taxon>
        <taxon>Streptophyta</taxon>
        <taxon>Embryophyta</taxon>
        <taxon>Tracheophyta</taxon>
        <taxon>Spermatophyta</taxon>
        <taxon>Magnoliopsida</taxon>
        <taxon>eudicotyledons</taxon>
        <taxon>Gunneridae</taxon>
        <taxon>Pentapetalae</taxon>
        <taxon>asterids</taxon>
        <taxon>lamiids</taxon>
        <taxon>Lamiales</taxon>
        <taxon>Oleaceae</taxon>
        <taxon>Oleeae</taxon>
        <taxon>Fraxinus</taxon>
    </lineage>
</organism>
<accession>A0AAD1YWJ5</accession>
<dbReference type="PANTHER" id="PTHR34590">
    <property type="entry name" value="OS03G0124300 PROTEIN-RELATED"/>
    <property type="match status" value="1"/>
</dbReference>
<evidence type="ECO:0000313" key="2">
    <source>
        <dbReference type="EMBL" id="CAI9758708.1"/>
    </source>
</evidence>
<gene>
    <name evidence="2" type="ORF">FPE_LOCUS6138</name>
</gene>
<dbReference type="EMBL" id="OU503038">
    <property type="protein sequence ID" value="CAI9758708.1"/>
    <property type="molecule type" value="Genomic_DNA"/>
</dbReference>
<sequence length="262" mass="29123">MSCFALLLCFLTTALSAAPPYPPTDQILMCCGSESSIKDDNERSWDDDAHSKYAPPNIATTSIASAPTEQVSSVLNSAPYTRARIFQSQFTYTFPVLAGPKFLRLYFFSATYSGLDKNVSFNKNESFFTVTANEFTLLSNFKIPYFRDYVTWVSDDGRHGERKLNLSLFPNTMHHPLYNNALLNGLEIFKLSNSSHSLAAANLEPILNSSPPGPDISQLHDFSALPKGERLEHKCPGVITGPTFVHVKISHEDQWFGSIPTI</sequence>
<proteinExistence type="predicted"/>
<evidence type="ECO:0008006" key="4">
    <source>
        <dbReference type="Google" id="ProtNLM"/>
    </source>
</evidence>
<feature type="chain" id="PRO_5042252837" description="Malectin-like domain-containing protein" evidence="1">
    <location>
        <begin position="18"/>
        <end position="262"/>
    </location>
</feature>
<evidence type="ECO:0000256" key="1">
    <source>
        <dbReference type="SAM" id="SignalP"/>
    </source>
</evidence>
<reference evidence="2" key="1">
    <citation type="submission" date="2023-05" db="EMBL/GenBank/DDBJ databases">
        <authorList>
            <person name="Huff M."/>
        </authorList>
    </citation>
    <scope>NUCLEOTIDE SEQUENCE</scope>
</reference>
<name>A0AAD1YWJ5_9LAMI</name>
<dbReference type="GO" id="GO:0004714">
    <property type="term" value="F:transmembrane receptor protein tyrosine kinase activity"/>
    <property type="evidence" value="ECO:0007669"/>
    <property type="project" value="InterPro"/>
</dbReference>